<dbReference type="PANTHER" id="PTHR34235">
    <property type="entry name" value="SLR1203 PROTEIN-RELATED"/>
    <property type="match status" value="1"/>
</dbReference>
<keyword evidence="2" id="KW-1185">Reference proteome</keyword>
<dbReference type="Proteomes" id="UP000019184">
    <property type="component" value="Unassembled WGS sequence"/>
</dbReference>
<organism evidence="1 2">
    <name type="scientific">Candidatus Contendobacter odensis Run_B_J11</name>
    <dbReference type="NCBI Taxonomy" id="1400861"/>
    <lineage>
        <taxon>Bacteria</taxon>
        <taxon>Pseudomonadati</taxon>
        <taxon>Pseudomonadota</taxon>
        <taxon>Gammaproteobacteria</taxon>
        <taxon>Candidatus Competibacteraceae</taxon>
        <taxon>Candidatus Contendibacter</taxon>
    </lineage>
</organism>
<dbReference type="Gene3D" id="1.20.1220.20">
    <property type="entry name" value="Uncharcterised protein PF01724"/>
    <property type="match status" value="1"/>
</dbReference>
<protein>
    <recommendedName>
        <fullName evidence="3">DUF29 domain-containing protein</fullName>
    </recommendedName>
</protein>
<comment type="caution">
    <text evidence="1">The sequence shown here is derived from an EMBL/GenBank/DDBJ whole genome shotgun (WGS) entry which is preliminary data.</text>
</comment>
<sequence>MTAEINYETDFYQWTQQQAALLRQGQWNQVDAANLAEEIDSMGKSNRRALESYLANIVFHLLKWHYQPERRGNSWKFSIRNGRHHAAKRLKESPSLKPQIAELIADEYPLVREYAANETGLPLSTFPEQCPFTPDQITDDYWPD</sequence>
<name>A0A7U7GGB6_9GAMM</name>
<gene>
    <name evidence="1" type="ORF">BN874_870026</name>
</gene>
<proteinExistence type="predicted"/>
<dbReference type="EMBL" id="CBTK010000306">
    <property type="protein sequence ID" value="CDH47659.1"/>
    <property type="molecule type" value="Genomic_DNA"/>
</dbReference>
<reference evidence="1 2" key="1">
    <citation type="journal article" date="2014" name="ISME J.">
        <title>Candidatus Competibacter-lineage genomes retrieved from metagenomes reveal functional metabolic diversity.</title>
        <authorList>
            <person name="McIlroy S.J."/>
            <person name="Albertsen M."/>
            <person name="Andresen E.K."/>
            <person name="Saunders A.M."/>
            <person name="Kristiansen R."/>
            <person name="Stokholm-Bjerregaard M."/>
            <person name="Nielsen K.L."/>
            <person name="Nielsen P.H."/>
        </authorList>
    </citation>
    <scope>NUCLEOTIDE SEQUENCE [LARGE SCALE GENOMIC DNA]</scope>
    <source>
        <strain evidence="1 2">Run_B_J11</strain>
    </source>
</reference>
<dbReference type="InterPro" id="IPR002636">
    <property type="entry name" value="DUF29"/>
</dbReference>
<evidence type="ECO:0000313" key="1">
    <source>
        <dbReference type="EMBL" id="CDH47659.1"/>
    </source>
</evidence>
<accession>A0A7U7GGB6</accession>
<dbReference type="Pfam" id="PF01724">
    <property type="entry name" value="DUF29"/>
    <property type="match status" value="1"/>
</dbReference>
<evidence type="ECO:0000313" key="2">
    <source>
        <dbReference type="Proteomes" id="UP000019184"/>
    </source>
</evidence>
<dbReference type="AlphaFoldDB" id="A0A7U7GGB6"/>
<evidence type="ECO:0008006" key="3">
    <source>
        <dbReference type="Google" id="ProtNLM"/>
    </source>
</evidence>
<dbReference type="RefSeq" id="WP_034436860.1">
    <property type="nucleotide sequence ID" value="NZ_CBTK010000306.1"/>
</dbReference>
<dbReference type="OrthoDB" id="5766125at2"/>